<name>A0A934VVV6_9BACT</name>
<dbReference type="SUPFAM" id="SSF110857">
    <property type="entry name" value="Gamma-glutamyl cyclotransferase-like"/>
    <property type="match status" value="1"/>
</dbReference>
<reference evidence="5" key="1">
    <citation type="submission" date="2021-01" db="EMBL/GenBank/DDBJ databases">
        <title>Modified the classification status of verrucomicrobia.</title>
        <authorList>
            <person name="Feng X."/>
        </authorList>
    </citation>
    <scope>NUCLEOTIDE SEQUENCE</scope>
    <source>
        <strain evidence="5">KCTC 22041</strain>
    </source>
</reference>
<feature type="active site" description="Proton acceptor" evidence="2">
    <location>
        <position position="73"/>
    </location>
</feature>
<feature type="domain" description="Gamma-glutamylcyclotransferase AIG2-like" evidence="4">
    <location>
        <begin position="5"/>
        <end position="115"/>
    </location>
</feature>
<dbReference type="InterPro" id="IPR036568">
    <property type="entry name" value="GGCT-like_sf"/>
</dbReference>
<protein>
    <recommendedName>
        <fullName evidence="3">Gamma-glutamylcyclotransferase family protein</fullName>
    </recommendedName>
</protein>
<sequence length="121" mass="13430">MAELVFVYGTLRKGGSNEFRMEGCRLIGSATVAGSIYRIDWYPGLLLHSGNGQVRGEVYEVGAASLKDLDAYEGDEYRRLKAKAQLQDGTLQEVWLWEWLGEVDPAAKITTGDWLDQSGVD</sequence>
<evidence type="ECO:0000256" key="1">
    <source>
        <dbReference type="ARBA" id="ARBA00008861"/>
    </source>
</evidence>
<evidence type="ECO:0000256" key="3">
    <source>
        <dbReference type="RuleBase" id="RU367036"/>
    </source>
</evidence>
<dbReference type="InterPro" id="IPR013024">
    <property type="entry name" value="GGCT-like"/>
</dbReference>
<evidence type="ECO:0000313" key="5">
    <source>
        <dbReference type="EMBL" id="MBK1882620.1"/>
    </source>
</evidence>
<dbReference type="InterPro" id="IPR039126">
    <property type="entry name" value="GGACT"/>
</dbReference>
<keyword evidence="6" id="KW-1185">Reference proteome</keyword>
<dbReference type="EMBL" id="JAENIJ010000012">
    <property type="protein sequence ID" value="MBK1882620.1"/>
    <property type="molecule type" value="Genomic_DNA"/>
</dbReference>
<evidence type="ECO:0000256" key="2">
    <source>
        <dbReference type="PIRSR" id="PIRSR639126-1"/>
    </source>
</evidence>
<dbReference type="Gene3D" id="3.10.490.10">
    <property type="entry name" value="Gamma-glutamyl cyclotransferase-like"/>
    <property type="match status" value="1"/>
</dbReference>
<comment type="caution">
    <text evidence="5">The sequence shown here is derived from an EMBL/GenBank/DDBJ whole genome shotgun (WGS) entry which is preliminary data.</text>
</comment>
<dbReference type="PANTHER" id="PTHR12510">
    <property type="entry name" value="TROPONIN C-AKIN-1 PROTEIN"/>
    <property type="match status" value="1"/>
</dbReference>
<evidence type="ECO:0000259" key="4">
    <source>
        <dbReference type="Pfam" id="PF06094"/>
    </source>
</evidence>
<comment type="similarity">
    <text evidence="1 3">Belongs to the gamma-glutamylcyclotransferase family.</text>
</comment>
<accession>A0A934VVV6</accession>
<dbReference type="GO" id="GO:0061929">
    <property type="term" value="F:gamma-glutamylaminecyclotransferase activity"/>
    <property type="evidence" value="ECO:0007669"/>
    <property type="project" value="InterPro"/>
</dbReference>
<organism evidence="5 6">
    <name type="scientific">Luteolibacter pohnpeiensis</name>
    <dbReference type="NCBI Taxonomy" id="454153"/>
    <lineage>
        <taxon>Bacteria</taxon>
        <taxon>Pseudomonadati</taxon>
        <taxon>Verrucomicrobiota</taxon>
        <taxon>Verrucomicrobiia</taxon>
        <taxon>Verrucomicrobiales</taxon>
        <taxon>Verrucomicrobiaceae</taxon>
        <taxon>Luteolibacter</taxon>
    </lineage>
</organism>
<dbReference type="Pfam" id="PF06094">
    <property type="entry name" value="GGACT"/>
    <property type="match status" value="1"/>
</dbReference>
<dbReference type="RefSeq" id="WP_200269933.1">
    <property type="nucleotide sequence ID" value="NZ_JAENIJ010000012.1"/>
</dbReference>
<dbReference type="Proteomes" id="UP000603141">
    <property type="component" value="Unassembled WGS sequence"/>
</dbReference>
<proteinExistence type="inferred from homology"/>
<gene>
    <name evidence="5" type="ORF">JIN85_09345</name>
</gene>
<evidence type="ECO:0000313" key="6">
    <source>
        <dbReference type="Proteomes" id="UP000603141"/>
    </source>
</evidence>
<dbReference type="GO" id="GO:0005829">
    <property type="term" value="C:cytosol"/>
    <property type="evidence" value="ECO:0007669"/>
    <property type="project" value="TreeGrafter"/>
</dbReference>
<dbReference type="CDD" id="cd06661">
    <property type="entry name" value="GGCT_like"/>
    <property type="match status" value="1"/>
</dbReference>
<dbReference type="InterPro" id="IPR009288">
    <property type="entry name" value="AIG2-like_dom"/>
</dbReference>
<dbReference type="AlphaFoldDB" id="A0A934VVV6"/>
<dbReference type="PANTHER" id="PTHR12510:SF4">
    <property type="entry name" value="GAMMA-GLUTAMYLAMINECYCLOTRANSFERASE"/>
    <property type="match status" value="1"/>
</dbReference>